<protein>
    <submittedName>
        <fullName evidence="4">FecR family protein</fullName>
    </submittedName>
</protein>
<dbReference type="Pfam" id="PF04773">
    <property type="entry name" value="FecR"/>
    <property type="match status" value="1"/>
</dbReference>
<keyword evidence="1" id="KW-0812">Transmembrane</keyword>
<feature type="domain" description="FecR protein" evidence="2">
    <location>
        <begin position="118"/>
        <end position="213"/>
    </location>
</feature>
<accession>A0ABU8I1Q3</accession>
<dbReference type="InterPro" id="IPR032508">
    <property type="entry name" value="FecR_C"/>
</dbReference>
<evidence type="ECO:0000259" key="2">
    <source>
        <dbReference type="Pfam" id="PF04773"/>
    </source>
</evidence>
<feature type="transmembrane region" description="Helical" evidence="1">
    <location>
        <begin position="85"/>
        <end position="106"/>
    </location>
</feature>
<dbReference type="Gene3D" id="2.60.120.1440">
    <property type="match status" value="1"/>
</dbReference>
<dbReference type="InterPro" id="IPR012373">
    <property type="entry name" value="Ferrdict_sens_TM"/>
</dbReference>
<evidence type="ECO:0000256" key="1">
    <source>
        <dbReference type="SAM" id="Phobius"/>
    </source>
</evidence>
<comment type="caution">
    <text evidence="4">The sequence shown here is derived from an EMBL/GenBank/DDBJ whole genome shotgun (WGS) entry which is preliminary data.</text>
</comment>
<feature type="domain" description="Protein FecR C-terminal" evidence="3">
    <location>
        <begin position="284"/>
        <end position="353"/>
    </location>
</feature>
<name>A0ABU8I1Q3_9SPHI</name>
<evidence type="ECO:0000313" key="5">
    <source>
        <dbReference type="Proteomes" id="UP001363035"/>
    </source>
</evidence>
<dbReference type="PIRSF" id="PIRSF018266">
    <property type="entry name" value="FecR"/>
    <property type="match status" value="1"/>
</dbReference>
<dbReference type="Proteomes" id="UP001363035">
    <property type="component" value="Unassembled WGS sequence"/>
</dbReference>
<keyword evidence="1" id="KW-0472">Membrane</keyword>
<dbReference type="EMBL" id="JAYLLN010000002">
    <property type="protein sequence ID" value="MEI5983656.1"/>
    <property type="molecule type" value="Genomic_DNA"/>
</dbReference>
<proteinExistence type="predicted"/>
<organism evidence="4 5">
    <name type="scientific">Sphingobacterium tenebrionis</name>
    <dbReference type="NCBI Taxonomy" id="3111775"/>
    <lineage>
        <taxon>Bacteria</taxon>
        <taxon>Pseudomonadati</taxon>
        <taxon>Bacteroidota</taxon>
        <taxon>Sphingobacteriia</taxon>
        <taxon>Sphingobacteriales</taxon>
        <taxon>Sphingobacteriaceae</taxon>
        <taxon>Sphingobacterium</taxon>
    </lineage>
</organism>
<gene>
    <name evidence="4" type="ORF">VJ786_01940</name>
</gene>
<evidence type="ECO:0000259" key="3">
    <source>
        <dbReference type="Pfam" id="PF16344"/>
    </source>
</evidence>
<dbReference type="PANTHER" id="PTHR30273:SF2">
    <property type="entry name" value="PROTEIN FECR"/>
    <property type="match status" value="1"/>
</dbReference>
<dbReference type="PANTHER" id="PTHR30273">
    <property type="entry name" value="PERIPLASMIC SIGNAL SENSOR AND SIGMA FACTOR ACTIVATOR FECR-RELATED"/>
    <property type="match status" value="1"/>
</dbReference>
<dbReference type="RefSeq" id="WP_134776245.1">
    <property type="nucleotide sequence ID" value="NZ_JAYLLN010000002.1"/>
</dbReference>
<dbReference type="InterPro" id="IPR006860">
    <property type="entry name" value="FecR"/>
</dbReference>
<dbReference type="Pfam" id="PF16344">
    <property type="entry name" value="FecR_C"/>
    <property type="match status" value="1"/>
</dbReference>
<reference evidence="4 5" key="1">
    <citation type="submission" date="2024-01" db="EMBL/GenBank/DDBJ databases">
        <title>Sphingobacterium tenebrionis sp. nov., a novel endophyte isolated from tenebrio molitor intestines.</title>
        <authorList>
            <person name="Zhang C."/>
        </authorList>
    </citation>
    <scope>NUCLEOTIDE SEQUENCE [LARGE SCALE GENOMIC DNA]</scope>
    <source>
        <strain evidence="4 5">PU5-4</strain>
    </source>
</reference>
<sequence>MQGERFFELIHLYLSKKISVKEQVELDSAITNDEKLSVLFKELTKPKNMIVGPLELEEKFGKTMNATRGRDEVNRTVLKISRNAFLKYAAAILIGIFTCSVLYYGISNSYNVDNFSQKIETKNGERKNVTLPDGTHVWLNSASTIAFKKSFGKENRDISLTGEAYFEVSKNQNLPMYINAKELTVKVVGTSFNVRSYPDENRAEASLVEGKIELFINKDQKDSKFLQVIPGEKISVNYDKKLNNQPKNSETSKIPTKDMIIQKSIFLKNNSSDVPAEIAWKENKLVFDKEPFDNIISKLEKWYDVQIEIKNDSLKQHNLSGNMESDHIEDVLELLKSTGIEFKFKKENNLITIY</sequence>
<keyword evidence="5" id="KW-1185">Reference proteome</keyword>
<evidence type="ECO:0000313" key="4">
    <source>
        <dbReference type="EMBL" id="MEI5983656.1"/>
    </source>
</evidence>
<dbReference type="Gene3D" id="3.55.50.30">
    <property type="match status" value="1"/>
</dbReference>
<keyword evidence="1" id="KW-1133">Transmembrane helix</keyword>